<dbReference type="Pfam" id="PF11720">
    <property type="entry name" value="Inhibitor_I78"/>
    <property type="match status" value="1"/>
</dbReference>
<dbReference type="AlphaFoldDB" id="A0A6G1GV82"/>
<organism evidence="1 2">
    <name type="scientific">Aulographum hederae CBS 113979</name>
    <dbReference type="NCBI Taxonomy" id="1176131"/>
    <lineage>
        <taxon>Eukaryota</taxon>
        <taxon>Fungi</taxon>
        <taxon>Dikarya</taxon>
        <taxon>Ascomycota</taxon>
        <taxon>Pezizomycotina</taxon>
        <taxon>Dothideomycetes</taxon>
        <taxon>Pleosporomycetidae</taxon>
        <taxon>Aulographales</taxon>
        <taxon>Aulographaceae</taxon>
    </lineage>
</organism>
<evidence type="ECO:0000313" key="2">
    <source>
        <dbReference type="Proteomes" id="UP000800041"/>
    </source>
</evidence>
<dbReference type="PANTHER" id="PTHR39600:SF1">
    <property type="entry name" value="PEPTIDASE INHIBITOR I78 FAMILY PROTEIN"/>
    <property type="match status" value="1"/>
</dbReference>
<dbReference type="Proteomes" id="UP000800041">
    <property type="component" value="Unassembled WGS sequence"/>
</dbReference>
<dbReference type="EMBL" id="ML977166">
    <property type="protein sequence ID" value="KAF1984722.1"/>
    <property type="molecule type" value="Genomic_DNA"/>
</dbReference>
<dbReference type="PANTHER" id="PTHR39600">
    <property type="entry name" value="PEPTIDASE INHIBITOR I78 FAMILY PROTEIN"/>
    <property type="match status" value="1"/>
</dbReference>
<dbReference type="OrthoDB" id="10013825at2759"/>
<name>A0A6G1GV82_9PEZI</name>
<accession>A0A6G1GV82</accession>
<evidence type="ECO:0000313" key="1">
    <source>
        <dbReference type="EMBL" id="KAF1984722.1"/>
    </source>
</evidence>
<proteinExistence type="predicted"/>
<dbReference type="Gene3D" id="3.30.10.10">
    <property type="entry name" value="Trypsin Inhibitor V, subunit A"/>
    <property type="match status" value="1"/>
</dbReference>
<gene>
    <name evidence="1" type="ORF">K402DRAFT_395420</name>
</gene>
<keyword evidence="2" id="KW-1185">Reference proteome</keyword>
<reference evidence="1" key="1">
    <citation type="journal article" date="2020" name="Stud. Mycol.">
        <title>101 Dothideomycetes genomes: a test case for predicting lifestyles and emergence of pathogens.</title>
        <authorList>
            <person name="Haridas S."/>
            <person name="Albert R."/>
            <person name="Binder M."/>
            <person name="Bloem J."/>
            <person name="Labutti K."/>
            <person name="Salamov A."/>
            <person name="Andreopoulos B."/>
            <person name="Baker S."/>
            <person name="Barry K."/>
            <person name="Bills G."/>
            <person name="Bluhm B."/>
            <person name="Cannon C."/>
            <person name="Castanera R."/>
            <person name="Culley D."/>
            <person name="Daum C."/>
            <person name="Ezra D."/>
            <person name="Gonzalez J."/>
            <person name="Henrissat B."/>
            <person name="Kuo A."/>
            <person name="Liang C."/>
            <person name="Lipzen A."/>
            <person name="Lutzoni F."/>
            <person name="Magnuson J."/>
            <person name="Mondo S."/>
            <person name="Nolan M."/>
            <person name="Ohm R."/>
            <person name="Pangilinan J."/>
            <person name="Park H.-J."/>
            <person name="Ramirez L."/>
            <person name="Alfaro M."/>
            <person name="Sun H."/>
            <person name="Tritt A."/>
            <person name="Yoshinaga Y."/>
            <person name="Zwiers L.-H."/>
            <person name="Turgeon B."/>
            <person name="Goodwin S."/>
            <person name="Spatafora J."/>
            <person name="Crous P."/>
            <person name="Grigoriev I."/>
        </authorList>
    </citation>
    <scope>NUCLEOTIDE SEQUENCE</scope>
    <source>
        <strain evidence="1">CBS 113979</strain>
    </source>
</reference>
<dbReference type="InterPro" id="IPR021719">
    <property type="entry name" value="Prot_inh_I78"/>
</dbReference>
<sequence>MPLVVPGINSNDGDKTSEWMNNLMGKKIGEASDETTFAKKDLPEEHRIVQEGDMLSMDHKPDRLNVHVDEEGTVKKVTHG</sequence>
<protein>
    <submittedName>
        <fullName evidence="1">Uncharacterized protein</fullName>
    </submittedName>
</protein>